<dbReference type="OrthoDB" id="1476984at2759"/>
<dbReference type="GO" id="GO:0008948">
    <property type="term" value="F:oxaloacetate decarboxylase activity"/>
    <property type="evidence" value="ECO:0007669"/>
    <property type="project" value="TreeGrafter"/>
</dbReference>
<evidence type="ECO:0000256" key="1">
    <source>
        <dbReference type="PIRSR" id="PIRSR605493-1"/>
    </source>
</evidence>
<dbReference type="EMBL" id="BSXT01001118">
    <property type="protein sequence ID" value="GMF38759.1"/>
    <property type="molecule type" value="Genomic_DNA"/>
</dbReference>
<dbReference type="Gene3D" id="3.50.30.40">
    <property type="entry name" value="Ribonuclease E inhibitor RraA/RraA-like"/>
    <property type="match status" value="1"/>
</dbReference>
<evidence type="ECO:0000313" key="3">
    <source>
        <dbReference type="Proteomes" id="UP001165121"/>
    </source>
</evidence>
<dbReference type="InterPro" id="IPR005493">
    <property type="entry name" value="RraA/RraA-like"/>
</dbReference>
<sequence length="225" mass="23817">MSSPRSSSSLSAVERLAKLSTCVVADAMVELRMRCHLVGVEQAQGYDAPLGVSICGPALTVKLVPTTGARLGSNLDDYVSKARAGQVVVINAPDGCTKSVFGGMLATMSKMKGVAGVVTDGRVGDVRELCAMNFPAFSTGTSMFYYPGAVAEVNTPIVLAGRLVRHNDIIHGDMNGVIVIPAERAEEVATRAETLEDQDNQISQALYAGESLQRCLDRLRSPLET</sequence>
<dbReference type="SUPFAM" id="SSF89562">
    <property type="entry name" value="RraA-like"/>
    <property type="match status" value="1"/>
</dbReference>
<organism evidence="2 3">
    <name type="scientific">Phytophthora fragariaefolia</name>
    <dbReference type="NCBI Taxonomy" id="1490495"/>
    <lineage>
        <taxon>Eukaryota</taxon>
        <taxon>Sar</taxon>
        <taxon>Stramenopiles</taxon>
        <taxon>Oomycota</taxon>
        <taxon>Peronosporomycetes</taxon>
        <taxon>Peronosporales</taxon>
        <taxon>Peronosporaceae</taxon>
        <taxon>Phytophthora</taxon>
    </lineage>
</organism>
<feature type="binding site" evidence="1">
    <location>
        <begin position="102"/>
        <end position="105"/>
    </location>
    <ligand>
        <name>substrate</name>
    </ligand>
</feature>
<comment type="cofactor">
    <cofactor evidence="1">
        <name>Mg(2+)</name>
        <dbReference type="ChEBI" id="CHEBI:18420"/>
    </cofactor>
</comment>
<accession>A0A9W7CU63</accession>
<reference evidence="2" key="1">
    <citation type="submission" date="2023-04" db="EMBL/GenBank/DDBJ databases">
        <title>Phytophthora fragariaefolia NBRC 109709.</title>
        <authorList>
            <person name="Ichikawa N."/>
            <person name="Sato H."/>
            <person name="Tonouchi N."/>
        </authorList>
    </citation>
    <scope>NUCLEOTIDE SEQUENCE</scope>
    <source>
        <strain evidence="2">NBRC 109709</strain>
    </source>
</reference>
<proteinExistence type="predicted"/>
<protein>
    <submittedName>
        <fullName evidence="2">Unnamed protein product</fullName>
    </submittedName>
</protein>
<dbReference type="GO" id="GO:0047443">
    <property type="term" value="F:4-hydroxy-4-methyl-2-oxoglutarate aldolase activity"/>
    <property type="evidence" value="ECO:0007669"/>
    <property type="project" value="TreeGrafter"/>
</dbReference>
<dbReference type="Proteomes" id="UP001165121">
    <property type="component" value="Unassembled WGS sequence"/>
</dbReference>
<keyword evidence="3" id="KW-1185">Reference proteome</keyword>
<gene>
    <name evidence="2" type="ORF">Pfra01_001127800</name>
</gene>
<name>A0A9W7CU63_9STRA</name>
<evidence type="ECO:0000313" key="2">
    <source>
        <dbReference type="EMBL" id="GMF38759.1"/>
    </source>
</evidence>
<keyword evidence="1" id="KW-0479">Metal-binding</keyword>
<dbReference type="PANTHER" id="PTHR33254:SF4">
    <property type="entry name" value="4-HYDROXY-4-METHYL-2-OXOGLUTARATE ALDOLASE 3-RELATED"/>
    <property type="match status" value="1"/>
</dbReference>
<dbReference type="CDD" id="cd16841">
    <property type="entry name" value="RraA_family"/>
    <property type="match status" value="1"/>
</dbReference>
<feature type="binding site" evidence="1">
    <location>
        <position position="125"/>
    </location>
    <ligand>
        <name>Mg(2+)</name>
        <dbReference type="ChEBI" id="CHEBI:18420"/>
    </ligand>
</feature>
<comment type="caution">
    <text evidence="2">The sequence shown here is derived from an EMBL/GenBank/DDBJ whole genome shotgun (WGS) entry which is preliminary data.</text>
</comment>
<keyword evidence="1" id="KW-0460">Magnesium</keyword>
<dbReference type="Pfam" id="PF03737">
    <property type="entry name" value="RraA-like"/>
    <property type="match status" value="1"/>
</dbReference>
<dbReference type="PANTHER" id="PTHR33254">
    <property type="entry name" value="4-HYDROXY-4-METHYL-2-OXOGLUTARATE ALDOLASE 3-RELATED"/>
    <property type="match status" value="1"/>
</dbReference>
<dbReference type="InterPro" id="IPR036704">
    <property type="entry name" value="RraA/RraA-like_sf"/>
</dbReference>
<dbReference type="GO" id="GO:0046872">
    <property type="term" value="F:metal ion binding"/>
    <property type="evidence" value="ECO:0007669"/>
    <property type="project" value="UniProtKB-KW"/>
</dbReference>
<dbReference type="AlphaFoldDB" id="A0A9W7CU63"/>